<feature type="transmembrane region" description="Helical" evidence="1">
    <location>
        <begin position="67"/>
        <end position="89"/>
    </location>
</feature>
<keyword evidence="4" id="KW-1185">Reference proteome</keyword>
<evidence type="ECO:0000256" key="1">
    <source>
        <dbReference type="SAM" id="Phobius"/>
    </source>
</evidence>
<name>A0A9P3HAJ8_9FUNG</name>
<feature type="transmembrane region" description="Helical" evidence="1">
    <location>
        <begin position="215"/>
        <end position="234"/>
    </location>
</feature>
<dbReference type="InterPro" id="IPR056119">
    <property type="entry name" value="DUF7702"/>
</dbReference>
<comment type="caution">
    <text evidence="3">The sequence shown here is derived from an EMBL/GenBank/DDBJ whole genome shotgun (WGS) entry which is preliminary data.</text>
</comment>
<organism evidence="3 4">
    <name type="scientific">Entomortierella parvispora</name>
    <dbReference type="NCBI Taxonomy" id="205924"/>
    <lineage>
        <taxon>Eukaryota</taxon>
        <taxon>Fungi</taxon>
        <taxon>Fungi incertae sedis</taxon>
        <taxon>Mucoromycota</taxon>
        <taxon>Mortierellomycotina</taxon>
        <taxon>Mortierellomycetes</taxon>
        <taxon>Mortierellales</taxon>
        <taxon>Mortierellaceae</taxon>
        <taxon>Entomortierella</taxon>
    </lineage>
</organism>
<feature type="transmembrane region" description="Helical" evidence="1">
    <location>
        <begin position="149"/>
        <end position="171"/>
    </location>
</feature>
<evidence type="ECO:0000313" key="4">
    <source>
        <dbReference type="Proteomes" id="UP000827284"/>
    </source>
</evidence>
<dbReference type="Proteomes" id="UP000827284">
    <property type="component" value="Unassembled WGS sequence"/>
</dbReference>
<dbReference type="AlphaFoldDB" id="A0A9P3HAJ8"/>
<reference evidence="3" key="1">
    <citation type="submission" date="2021-11" db="EMBL/GenBank/DDBJ databases">
        <authorList>
            <person name="Herlambang A."/>
            <person name="Guo Y."/>
            <person name="Takashima Y."/>
            <person name="Nishizawa T."/>
        </authorList>
    </citation>
    <scope>NUCLEOTIDE SEQUENCE</scope>
    <source>
        <strain evidence="3">E1425</strain>
    </source>
</reference>
<feature type="transmembrane region" description="Helical" evidence="1">
    <location>
        <begin position="6"/>
        <end position="28"/>
    </location>
</feature>
<keyword evidence="1" id="KW-0812">Transmembrane</keyword>
<dbReference type="EMBL" id="BQFW01000007">
    <property type="protein sequence ID" value="GJJ72828.1"/>
    <property type="molecule type" value="Genomic_DNA"/>
</dbReference>
<keyword evidence="1" id="KW-0472">Membrane</keyword>
<protein>
    <recommendedName>
        <fullName evidence="2">DUF7702 domain-containing protein</fullName>
    </recommendedName>
</protein>
<evidence type="ECO:0000259" key="2">
    <source>
        <dbReference type="Pfam" id="PF24800"/>
    </source>
</evidence>
<feature type="transmembrane region" description="Helical" evidence="1">
    <location>
        <begin position="183"/>
        <end position="203"/>
    </location>
</feature>
<proteinExistence type="predicted"/>
<evidence type="ECO:0000313" key="3">
    <source>
        <dbReference type="EMBL" id="GJJ72828.1"/>
    </source>
</evidence>
<keyword evidence="1" id="KW-1133">Transmembrane helix</keyword>
<sequence>MASVDEILSIVAGVLFLALLGLFTIRFVKSHWAPYAYLMFFCLLRVVGYGLRAYVDTLNQVDNTNWVPYYIADTVLLSIGVIFILLLLAKLYHSILPKLRAETGEERGRFERTLVDRTRLFLLPIVICVVIGASYASPTNSISQQNTGLVLRKVGVCLLAIFGVVYLISALTYRKRYPANQRAFTIALVVTILFDISLVYKIVYTFDAVAATKTAAYFILGPFLELIALGVLSVDLQSHFLGYKYTPETELVKP</sequence>
<gene>
    <name evidence="3" type="ORF">EMPS_05186</name>
</gene>
<dbReference type="Pfam" id="PF24800">
    <property type="entry name" value="DUF7702"/>
    <property type="match status" value="1"/>
</dbReference>
<dbReference type="OrthoDB" id="5389493at2759"/>
<feature type="transmembrane region" description="Helical" evidence="1">
    <location>
        <begin position="120"/>
        <end position="137"/>
    </location>
</feature>
<feature type="transmembrane region" description="Helical" evidence="1">
    <location>
        <begin position="35"/>
        <end position="55"/>
    </location>
</feature>
<accession>A0A9P3HAJ8</accession>
<feature type="domain" description="DUF7702" evidence="2">
    <location>
        <begin position="22"/>
        <end position="207"/>
    </location>
</feature>
<reference evidence="3" key="2">
    <citation type="journal article" date="2022" name="Microbiol. Resour. Announc.">
        <title>Whole-Genome Sequence of Entomortierella parvispora E1425, a Mucoromycotan Fungus Associated with Burkholderiaceae-Related Endosymbiotic Bacteria.</title>
        <authorList>
            <person name="Herlambang A."/>
            <person name="Guo Y."/>
            <person name="Takashima Y."/>
            <person name="Narisawa K."/>
            <person name="Ohta H."/>
            <person name="Nishizawa T."/>
        </authorList>
    </citation>
    <scope>NUCLEOTIDE SEQUENCE</scope>
    <source>
        <strain evidence="3">E1425</strain>
    </source>
</reference>